<evidence type="ECO:0000256" key="8">
    <source>
        <dbReference type="ARBA" id="ARBA00022989"/>
    </source>
</evidence>
<dbReference type="InterPro" id="IPR017927">
    <property type="entry name" value="FAD-bd_FR_type"/>
</dbReference>
<dbReference type="SUPFAM" id="SSF63380">
    <property type="entry name" value="Riboflavin synthase domain-like"/>
    <property type="match status" value="1"/>
</dbReference>
<dbReference type="GO" id="GO:0005886">
    <property type="term" value="C:plasma membrane"/>
    <property type="evidence" value="ECO:0007669"/>
    <property type="project" value="UniProtKB-SubCell"/>
</dbReference>
<dbReference type="PANTHER" id="PTHR32361">
    <property type="entry name" value="FERRIC/CUPRIC REDUCTASE TRANSMEMBRANE COMPONENT"/>
    <property type="match status" value="1"/>
</dbReference>
<evidence type="ECO:0000256" key="13">
    <source>
        <dbReference type="SAM" id="Phobius"/>
    </source>
</evidence>
<dbReference type="GO" id="GO:0015677">
    <property type="term" value="P:copper ion import"/>
    <property type="evidence" value="ECO:0007669"/>
    <property type="project" value="TreeGrafter"/>
</dbReference>
<keyword evidence="6 13" id="KW-0812">Transmembrane</keyword>
<protein>
    <recommendedName>
        <fullName evidence="3">ferric-chelate reductase (NADPH)</fullName>
        <ecNumber evidence="3">1.16.1.9</ecNumber>
    </recommendedName>
</protein>
<reference evidence="15 16" key="1">
    <citation type="submission" date="2024-01" db="EMBL/GenBank/DDBJ databases">
        <title>A draft genome for a cacao thread blight-causing isolate of Paramarasmius palmivorus.</title>
        <authorList>
            <person name="Baruah I.K."/>
            <person name="Bukari Y."/>
            <person name="Amoako-Attah I."/>
            <person name="Meinhardt L.W."/>
            <person name="Bailey B.A."/>
            <person name="Cohen S.P."/>
        </authorList>
    </citation>
    <scope>NUCLEOTIDE SEQUENCE [LARGE SCALE GENOMIC DNA]</scope>
    <source>
        <strain evidence="15 16">GH-12</strain>
    </source>
</reference>
<dbReference type="InterPro" id="IPR013121">
    <property type="entry name" value="Fe_red_NAD-bd_6"/>
</dbReference>
<dbReference type="Pfam" id="PF01794">
    <property type="entry name" value="Ferric_reduct"/>
    <property type="match status" value="1"/>
</dbReference>
<dbReference type="AlphaFoldDB" id="A0AAW0CRN5"/>
<keyword evidence="10" id="KW-0406">Ion transport</keyword>
<keyword evidence="16" id="KW-1185">Reference proteome</keyword>
<dbReference type="GO" id="GO:0052851">
    <property type="term" value="F:ferric-chelate reductase (NADPH) activity"/>
    <property type="evidence" value="ECO:0007669"/>
    <property type="project" value="UniProtKB-EC"/>
</dbReference>
<name>A0AAW0CRN5_9AGAR</name>
<comment type="catalytic activity">
    <reaction evidence="12">
        <text>2 a Fe(II)-siderophore + NADP(+) + H(+) = 2 a Fe(III)-siderophore + NADPH</text>
        <dbReference type="Rhea" id="RHEA:28795"/>
        <dbReference type="Rhea" id="RHEA-COMP:11342"/>
        <dbReference type="Rhea" id="RHEA-COMP:11344"/>
        <dbReference type="ChEBI" id="CHEBI:15378"/>
        <dbReference type="ChEBI" id="CHEBI:29033"/>
        <dbReference type="ChEBI" id="CHEBI:29034"/>
        <dbReference type="ChEBI" id="CHEBI:57783"/>
        <dbReference type="ChEBI" id="CHEBI:58349"/>
        <dbReference type="EC" id="1.16.1.9"/>
    </reaction>
</comment>
<evidence type="ECO:0000256" key="7">
    <source>
        <dbReference type="ARBA" id="ARBA00022982"/>
    </source>
</evidence>
<feature type="transmembrane region" description="Helical" evidence="13">
    <location>
        <begin position="168"/>
        <end position="188"/>
    </location>
</feature>
<dbReference type="PANTHER" id="PTHR32361:SF23">
    <property type="entry name" value="FERRIC-CHELATE REDUCTASE"/>
    <property type="match status" value="1"/>
</dbReference>
<keyword evidence="9" id="KW-0560">Oxidoreductase</keyword>
<sequence length="459" mass="52111">MIWTWVSPPYFKTQWKVTVSPLAMRAGLLALGLYPFIFVFATKWNIVTFIAGYSHEKLQVYHRVLSYTFVVLSFIHTVPWIIQAVHELKPHFDAMTTYQWSWHFLFKDYFWSGIAFLFALIWLCLASLPMIRRHYYEAFKYIHILSAITVTAFFFVHCSAAIGSWRYLWTTVGIYGGGAGCRFVWMLYTNRAGIPRASFELLHSGAVKLRVKCERRERWRPGQHYFLHFLTVMPFQSHPFTIANVSSEDNELVVLIRQAHGITHRLGRYLSNKETNVTIPVLLDGPYGGPHHDLSIYEHVMLFAGGSGITFIFPLLQDLVAKSRQESCVCMSIQVVWSVQNEGSVSWMIDELQKAVEGMPTSVVNVQIHVTGAVGTLNPESKPDKPRGYFGGPLYSRADVAGMIRTAALENRTMGVAACGPETLLYDVRNAVADVQKGIALGKPGYPAEVFLHAEHYSW</sequence>
<gene>
    <name evidence="15" type="ORF">VNI00_009144</name>
</gene>
<evidence type="ECO:0000256" key="4">
    <source>
        <dbReference type="ARBA" id="ARBA00022448"/>
    </source>
</evidence>
<comment type="similarity">
    <text evidence="2">Belongs to the ferric reductase (FRE) family.</text>
</comment>
<dbReference type="InterPro" id="IPR039261">
    <property type="entry name" value="FNR_nucleotide-bd"/>
</dbReference>
<organism evidence="15 16">
    <name type="scientific">Paramarasmius palmivorus</name>
    <dbReference type="NCBI Taxonomy" id="297713"/>
    <lineage>
        <taxon>Eukaryota</taxon>
        <taxon>Fungi</taxon>
        <taxon>Dikarya</taxon>
        <taxon>Basidiomycota</taxon>
        <taxon>Agaricomycotina</taxon>
        <taxon>Agaricomycetes</taxon>
        <taxon>Agaricomycetidae</taxon>
        <taxon>Agaricales</taxon>
        <taxon>Marasmiineae</taxon>
        <taxon>Marasmiaceae</taxon>
        <taxon>Paramarasmius</taxon>
    </lineage>
</organism>
<evidence type="ECO:0000313" key="16">
    <source>
        <dbReference type="Proteomes" id="UP001383192"/>
    </source>
</evidence>
<evidence type="ECO:0000256" key="2">
    <source>
        <dbReference type="ARBA" id="ARBA00006278"/>
    </source>
</evidence>
<evidence type="ECO:0000313" key="15">
    <source>
        <dbReference type="EMBL" id="KAK7041557.1"/>
    </source>
</evidence>
<evidence type="ECO:0000256" key="10">
    <source>
        <dbReference type="ARBA" id="ARBA00023065"/>
    </source>
</evidence>
<feature type="transmembrane region" description="Helical" evidence="13">
    <location>
        <begin position="64"/>
        <end position="82"/>
    </location>
</feature>
<dbReference type="SUPFAM" id="SSF52343">
    <property type="entry name" value="Ferredoxin reductase-like, C-terminal NADP-linked domain"/>
    <property type="match status" value="1"/>
</dbReference>
<dbReference type="GO" id="GO:0006826">
    <property type="term" value="P:iron ion transport"/>
    <property type="evidence" value="ECO:0007669"/>
    <property type="project" value="TreeGrafter"/>
</dbReference>
<dbReference type="InterPro" id="IPR013112">
    <property type="entry name" value="FAD-bd_8"/>
</dbReference>
<dbReference type="Gene3D" id="3.40.50.80">
    <property type="entry name" value="Nucleotide-binding domain of ferredoxin-NADP reductase (FNR) module"/>
    <property type="match status" value="1"/>
</dbReference>
<comment type="subcellular location">
    <subcellularLocation>
        <location evidence="1">Cell membrane</location>
        <topology evidence="1">Multi-pass membrane protein</topology>
    </subcellularLocation>
</comment>
<dbReference type="Proteomes" id="UP001383192">
    <property type="component" value="Unassembled WGS sequence"/>
</dbReference>
<feature type="domain" description="FAD-binding FR-type" evidence="14">
    <location>
        <begin position="183"/>
        <end position="293"/>
    </location>
</feature>
<evidence type="ECO:0000256" key="9">
    <source>
        <dbReference type="ARBA" id="ARBA00023002"/>
    </source>
</evidence>
<keyword evidence="4" id="KW-0813">Transport</keyword>
<evidence type="ECO:0000256" key="6">
    <source>
        <dbReference type="ARBA" id="ARBA00022692"/>
    </source>
</evidence>
<evidence type="ECO:0000259" key="14">
    <source>
        <dbReference type="PROSITE" id="PS51384"/>
    </source>
</evidence>
<keyword evidence="5" id="KW-1003">Cell membrane</keyword>
<dbReference type="SFLD" id="SFLDG01168">
    <property type="entry name" value="Ferric_reductase_subgroup_(FRE"/>
    <property type="match status" value="1"/>
</dbReference>
<dbReference type="InterPro" id="IPR051410">
    <property type="entry name" value="Ferric/Cupric_Reductase"/>
</dbReference>
<dbReference type="InterPro" id="IPR013130">
    <property type="entry name" value="Fe3_Rdtase_TM_dom"/>
</dbReference>
<dbReference type="GO" id="GO:0006879">
    <property type="term" value="P:intracellular iron ion homeostasis"/>
    <property type="evidence" value="ECO:0007669"/>
    <property type="project" value="TreeGrafter"/>
</dbReference>
<feature type="transmembrane region" description="Helical" evidence="13">
    <location>
        <begin position="109"/>
        <end position="129"/>
    </location>
</feature>
<evidence type="ECO:0000256" key="11">
    <source>
        <dbReference type="ARBA" id="ARBA00023136"/>
    </source>
</evidence>
<keyword evidence="7" id="KW-0249">Electron transport</keyword>
<dbReference type="CDD" id="cd06186">
    <property type="entry name" value="NOX_Duox_like_FAD_NADP"/>
    <property type="match status" value="1"/>
</dbReference>
<evidence type="ECO:0000256" key="12">
    <source>
        <dbReference type="ARBA" id="ARBA00048483"/>
    </source>
</evidence>
<keyword evidence="8 13" id="KW-1133">Transmembrane helix</keyword>
<feature type="transmembrane region" description="Helical" evidence="13">
    <location>
        <begin position="28"/>
        <end position="52"/>
    </location>
</feature>
<dbReference type="Gene3D" id="2.40.30.10">
    <property type="entry name" value="Translation factors"/>
    <property type="match status" value="1"/>
</dbReference>
<evidence type="ECO:0000256" key="1">
    <source>
        <dbReference type="ARBA" id="ARBA00004651"/>
    </source>
</evidence>
<dbReference type="InterPro" id="IPR017938">
    <property type="entry name" value="Riboflavin_synthase-like_b-brl"/>
</dbReference>
<dbReference type="Pfam" id="PF08030">
    <property type="entry name" value="NAD_binding_6"/>
    <property type="match status" value="1"/>
</dbReference>
<dbReference type="EC" id="1.16.1.9" evidence="3"/>
<proteinExistence type="inferred from homology"/>
<keyword evidence="11 13" id="KW-0472">Membrane</keyword>
<dbReference type="PROSITE" id="PS51384">
    <property type="entry name" value="FAD_FR"/>
    <property type="match status" value="1"/>
</dbReference>
<dbReference type="EMBL" id="JAYKXP010000033">
    <property type="protein sequence ID" value="KAK7041557.1"/>
    <property type="molecule type" value="Genomic_DNA"/>
</dbReference>
<comment type="caution">
    <text evidence="15">The sequence shown here is derived from an EMBL/GenBank/DDBJ whole genome shotgun (WGS) entry which is preliminary data.</text>
</comment>
<accession>A0AAW0CRN5</accession>
<dbReference type="SFLD" id="SFLDS00052">
    <property type="entry name" value="Ferric_Reductase_Domain"/>
    <property type="match status" value="1"/>
</dbReference>
<dbReference type="Pfam" id="PF08022">
    <property type="entry name" value="FAD_binding_8"/>
    <property type="match status" value="1"/>
</dbReference>
<evidence type="ECO:0000256" key="5">
    <source>
        <dbReference type="ARBA" id="ARBA00022475"/>
    </source>
</evidence>
<feature type="transmembrane region" description="Helical" evidence="13">
    <location>
        <begin position="141"/>
        <end position="162"/>
    </location>
</feature>
<evidence type="ECO:0000256" key="3">
    <source>
        <dbReference type="ARBA" id="ARBA00012668"/>
    </source>
</evidence>